<feature type="active site" evidence="7">
    <location>
        <position position="703"/>
    </location>
</feature>
<dbReference type="Gene3D" id="1.50.10.10">
    <property type="match status" value="1"/>
</dbReference>
<feature type="active site" evidence="8">
    <location>
        <position position="755"/>
    </location>
</feature>
<evidence type="ECO:0000256" key="10">
    <source>
        <dbReference type="SAM" id="MobiDB-lite"/>
    </source>
</evidence>
<keyword evidence="3 9" id="KW-0136">Cellulose degradation</keyword>
<gene>
    <name evidence="13" type="ORF">SAMN02745110_01374</name>
</gene>
<dbReference type="AlphaFoldDB" id="A0A1T4MY39"/>
<evidence type="ECO:0000256" key="8">
    <source>
        <dbReference type="PROSITE-ProRule" id="PRU10060"/>
    </source>
</evidence>
<dbReference type="Gene3D" id="2.60.120.260">
    <property type="entry name" value="Galactose-binding domain-like"/>
    <property type="match status" value="1"/>
</dbReference>
<dbReference type="OrthoDB" id="9758662at2"/>
<dbReference type="CDD" id="cd02850">
    <property type="entry name" value="E_set_Cellulase_N"/>
    <property type="match status" value="1"/>
</dbReference>
<dbReference type="PROSITE" id="PS00698">
    <property type="entry name" value="GH9_3"/>
    <property type="match status" value="1"/>
</dbReference>
<keyword evidence="5 7" id="KW-0326">Glycosidase</keyword>
<dbReference type="PROSITE" id="PS00592">
    <property type="entry name" value="GH9_2"/>
    <property type="match status" value="1"/>
</dbReference>
<feature type="chain" id="PRO_5010397369" description="Endoglucanase" evidence="9">
    <location>
        <begin position="22"/>
        <end position="772"/>
    </location>
</feature>
<comment type="similarity">
    <text evidence="1 7 9">Belongs to the glycosyl hydrolase 9 (cellulase E) family.</text>
</comment>
<dbReference type="InterPro" id="IPR001701">
    <property type="entry name" value="Glyco_hydro_9"/>
</dbReference>
<feature type="domain" description="Glycoside hydrolase family 9" evidence="11">
    <location>
        <begin position="331"/>
        <end position="767"/>
    </location>
</feature>
<dbReference type="InterPro" id="IPR004197">
    <property type="entry name" value="Cellulase_Ig-like"/>
</dbReference>
<dbReference type="InterPro" id="IPR018221">
    <property type="entry name" value="Glyco_hydro_9_His_AS"/>
</dbReference>
<dbReference type="Gene3D" id="2.60.40.10">
    <property type="entry name" value="Immunoglobulins"/>
    <property type="match status" value="1"/>
</dbReference>
<comment type="catalytic activity">
    <reaction evidence="9">
        <text>Endohydrolysis of (1-&gt;4)-beta-D-glucosidic linkages in cellulose, lichenin and cereal beta-D-glucans.</text>
        <dbReference type="EC" id="3.2.1.4"/>
    </reaction>
</comment>
<proteinExistence type="inferred from homology"/>
<dbReference type="SUPFAM" id="SSF48208">
    <property type="entry name" value="Six-hairpin glycosidases"/>
    <property type="match status" value="1"/>
</dbReference>
<evidence type="ECO:0000259" key="11">
    <source>
        <dbReference type="Pfam" id="PF00759"/>
    </source>
</evidence>
<evidence type="ECO:0000256" key="4">
    <source>
        <dbReference type="ARBA" id="ARBA00023277"/>
    </source>
</evidence>
<dbReference type="GO" id="GO:0030245">
    <property type="term" value="P:cellulose catabolic process"/>
    <property type="evidence" value="ECO:0007669"/>
    <property type="project" value="UniProtKB-KW"/>
</dbReference>
<evidence type="ECO:0000256" key="3">
    <source>
        <dbReference type="ARBA" id="ARBA00023001"/>
    </source>
</evidence>
<dbReference type="SUPFAM" id="SSF81296">
    <property type="entry name" value="E set domains"/>
    <property type="match status" value="1"/>
</dbReference>
<feature type="signal peptide" evidence="9">
    <location>
        <begin position="1"/>
        <end position="21"/>
    </location>
</feature>
<evidence type="ECO:0000256" key="5">
    <source>
        <dbReference type="ARBA" id="ARBA00023295"/>
    </source>
</evidence>
<keyword evidence="14" id="KW-1185">Reference proteome</keyword>
<sequence>MLRRKRIVAGILVAGMTFAMAGCGKKDEGKTEEKDSVSTSGSVTEEMTVTEEPGEEVILEDDAPYFHEADMEDIQDGQDVLRIDFDNNSEDGFVTYTNGGACNIKAVNKELAVKILNVGTLDYANQIFHDGFQLSQDCVYNYKFDVRCDIERTIEWRLQMNGGDYHAYAGEYIQIGPEVTTIDVDIKMNEPSDPAPRLVFNLGKMEDMNENPEEHTIYFDNIELGIKDAEKAQKIEAVPVPPRMNTSQIGYKTEDKKTVTIASEKINTFYVINAETGEEVYQGKYNDPIDSKATGNILRQGDFSEVKTKGRYYIQSGDYKTYEFTIDDDVYKDLYKDVVKMLYLQRCGCEVTKEIAGDFAHGPCHTQVAKVFGTDEEKDVSGGWHDAGDYGRYVVAGAKTIEDLLIAYENGEEADDYGIPESGNGVPDLLDEARYELEWMLKMQDEKSGGVYHKVTGLGFPDTVLAVDETQELYLAPISYAATGDFVAVMSDASRLYEKYDKDFAAKCLAAAEKAWTYIDDGKLEKHRGYTNPKEIVTGEYSDGKISDEQFWGAVSLYRATKDEKYKKAVRDFYKENLQMGLGWADMGTYAFYALLKTDPDDIEDIVEKGREAILMRAEEIYQLASQSGFNVALDTDYPWGSNMSVANDGMLLMMAAEINGSDDSADKYMELAKKQLDYLLGNNALGYCFVTGYGTVSPIHPHHRPSQVLGKSMKGMLVGGPNSNREDTYAQAVLKDIPPALCYADNEQAYSLNEIAIYWNSPLICLMSAFK</sequence>
<feature type="domain" description="Cellulase Ig-like" evidence="12">
    <location>
        <begin position="245"/>
        <end position="319"/>
    </location>
</feature>
<dbReference type="InterPro" id="IPR013783">
    <property type="entry name" value="Ig-like_fold"/>
</dbReference>
<evidence type="ECO:0000256" key="9">
    <source>
        <dbReference type="RuleBase" id="RU361166"/>
    </source>
</evidence>
<keyword evidence="2 7" id="KW-0378">Hydrolase</keyword>
<accession>A0A1T4MY39</accession>
<name>A0A1T4MY39_9FIRM</name>
<evidence type="ECO:0000256" key="6">
    <source>
        <dbReference type="ARBA" id="ARBA00023326"/>
    </source>
</evidence>
<evidence type="ECO:0000256" key="7">
    <source>
        <dbReference type="PROSITE-ProRule" id="PRU10059"/>
    </source>
</evidence>
<feature type="compositionally biased region" description="Basic and acidic residues" evidence="10">
    <location>
        <begin position="24"/>
        <end position="36"/>
    </location>
</feature>
<evidence type="ECO:0000313" key="14">
    <source>
        <dbReference type="Proteomes" id="UP000189857"/>
    </source>
</evidence>
<dbReference type="InterPro" id="IPR008928">
    <property type="entry name" value="6-hairpin_glycosidase_sf"/>
</dbReference>
<protein>
    <recommendedName>
        <fullName evidence="9">Endoglucanase</fullName>
        <ecNumber evidence="9">3.2.1.4</ecNumber>
    </recommendedName>
</protein>
<dbReference type="InterPro" id="IPR033126">
    <property type="entry name" value="Glyco_hydro_9_Asp/Glu_AS"/>
</dbReference>
<dbReference type="InterPro" id="IPR008979">
    <property type="entry name" value="Galactose-bd-like_sf"/>
</dbReference>
<feature type="active site" evidence="8">
    <location>
        <position position="746"/>
    </location>
</feature>
<dbReference type="SUPFAM" id="SSF49785">
    <property type="entry name" value="Galactose-binding domain-like"/>
    <property type="match status" value="1"/>
</dbReference>
<dbReference type="PROSITE" id="PS51257">
    <property type="entry name" value="PROKAR_LIPOPROTEIN"/>
    <property type="match status" value="1"/>
</dbReference>
<dbReference type="PANTHER" id="PTHR22298">
    <property type="entry name" value="ENDO-1,4-BETA-GLUCANASE"/>
    <property type="match status" value="1"/>
</dbReference>
<keyword evidence="9" id="KW-0732">Signal</keyword>
<evidence type="ECO:0000259" key="12">
    <source>
        <dbReference type="Pfam" id="PF02927"/>
    </source>
</evidence>
<dbReference type="EMBL" id="FUXA01000008">
    <property type="protein sequence ID" value="SJZ71766.1"/>
    <property type="molecule type" value="Genomic_DNA"/>
</dbReference>
<dbReference type="RefSeq" id="WP_078787216.1">
    <property type="nucleotide sequence ID" value="NZ_FNHR01000005.1"/>
</dbReference>
<evidence type="ECO:0000313" key="13">
    <source>
        <dbReference type="EMBL" id="SJZ71766.1"/>
    </source>
</evidence>
<dbReference type="Pfam" id="PF00759">
    <property type="entry name" value="Glyco_hydro_9"/>
    <property type="match status" value="1"/>
</dbReference>
<dbReference type="InterPro" id="IPR012341">
    <property type="entry name" value="6hp_glycosidase-like_sf"/>
</dbReference>
<dbReference type="Proteomes" id="UP000189857">
    <property type="component" value="Unassembled WGS sequence"/>
</dbReference>
<organism evidence="13 14">
    <name type="scientific">Eubacterium ruminantium</name>
    <dbReference type="NCBI Taxonomy" id="42322"/>
    <lineage>
        <taxon>Bacteria</taxon>
        <taxon>Bacillati</taxon>
        <taxon>Bacillota</taxon>
        <taxon>Clostridia</taxon>
        <taxon>Eubacteriales</taxon>
        <taxon>Eubacteriaceae</taxon>
        <taxon>Eubacterium</taxon>
    </lineage>
</organism>
<reference evidence="13 14" key="1">
    <citation type="submission" date="2017-02" db="EMBL/GenBank/DDBJ databases">
        <authorList>
            <person name="Peterson S.W."/>
        </authorList>
    </citation>
    <scope>NUCLEOTIDE SEQUENCE [LARGE SCALE GENOMIC DNA]</scope>
    <source>
        <strain evidence="13 14">ATCC 17233</strain>
    </source>
</reference>
<keyword evidence="4 7" id="KW-0119">Carbohydrate metabolism</keyword>
<evidence type="ECO:0000256" key="1">
    <source>
        <dbReference type="ARBA" id="ARBA00007072"/>
    </source>
</evidence>
<feature type="compositionally biased region" description="Low complexity" evidence="10">
    <location>
        <begin position="37"/>
        <end position="47"/>
    </location>
</feature>
<feature type="region of interest" description="Disordered" evidence="10">
    <location>
        <begin position="24"/>
        <end position="53"/>
    </location>
</feature>
<evidence type="ECO:0000256" key="2">
    <source>
        <dbReference type="ARBA" id="ARBA00022801"/>
    </source>
</evidence>
<dbReference type="InterPro" id="IPR014756">
    <property type="entry name" value="Ig_E-set"/>
</dbReference>
<keyword evidence="6 7" id="KW-0624">Polysaccharide degradation</keyword>
<dbReference type="EC" id="3.2.1.4" evidence="9"/>
<dbReference type="Pfam" id="PF02927">
    <property type="entry name" value="CelD_N"/>
    <property type="match status" value="1"/>
</dbReference>
<dbReference type="GO" id="GO:0008810">
    <property type="term" value="F:cellulase activity"/>
    <property type="evidence" value="ECO:0007669"/>
    <property type="project" value="UniProtKB-EC"/>
</dbReference>